<comment type="caution">
    <text evidence="1">The sequence shown here is derived from an EMBL/GenBank/DDBJ whole genome shotgun (WGS) entry which is preliminary data.</text>
</comment>
<accession>A0A074RVY1</accession>
<dbReference type="Gene3D" id="2.80.10.50">
    <property type="match status" value="1"/>
</dbReference>
<proteinExistence type="predicted"/>
<evidence type="ECO:0000313" key="1">
    <source>
        <dbReference type="EMBL" id="KEP51231.1"/>
    </source>
</evidence>
<keyword evidence="2" id="KW-1185">Reference proteome</keyword>
<dbReference type="EMBL" id="AZST01000184">
    <property type="protein sequence ID" value="KEP51231.1"/>
    <property type="molecule type" value="Genomic_DNA"/>
</dbReference>
<gene>
    <name evidence="1" type="ORF">V565_065300</name>
</gene>
<dbReference type="HOGENOM" id="CLU_139918_0_0_1"/>
<evidence type="ECO:0008006" key="3">
    <source>
        <dbReference type="Google" id="ProtNLM"/>
    </source>
</evidence>
<protein>
    <recommendedName>
        <fullName evidence="3">Ricin-type beta-trefoil lectin domain protein</fullName>
    </recommendedName>
</protein>
<dbReference type="AlphaFoldDB" id="A0A074RVY1"/>
<evidence type="ECO:0000313" key="2">
    <source>
        <dbReference type="Proteomes" id="UP000027456"/>
    </source>
</evidence>
<sequence length="160" mass="18446">MPSLPSGTYRIVSRVSQSSGNHELFVGIDTKQRHEQRSGPIKEGTPIILVPKQKIVKIELQYIGGDNYRMSFIAHEASGLNLGCDKHNLQKNNKVFVTKEEVEWAIDQGNHENCYHVQVRESGMYWTVPENAKEHTQLKLEQLQGKEGQEWEFERIEKEN</sequence>
<reference evidence="1 2" key="1">
    <citation type="submission" date="2013-12" db="EMBL/GenBank/DDBJ databases">
        <authorList>
            <person name="Cubeta M."/>
            <person name="Pakala S."/>
            <person name="Fedorova N."/>
            <person name="Thomas E."/>
            <person name="Dean R."/>
            <person name="Jabaji S."/>
            <person name="Neate S."/>
            <person name="Toda T."/>
            <person name="Tavantzis S."/>
            <person name="Vilgalys R."/>
            <person name="Bharathan N."/>
            <person name="Pakala S."/>
            <person name="Losada L.S."/>
            <person name="Zafar N."/>
            <person name="Nierman W."/>
        </authorList>
    </citation>
    <scope>NUCLEOTIDE SEQUENCE [LARGE SCALE GENOMIC DNA]</scope>
    <source>
        <strain evidence="1 2">123E</strain>
    </source>
</reference>
<organism evidence="1 2">
    <name type="scientific">Rhizoctonia solani 123E</name>
    <dbReference type="NCBI Taxonomy" id="1423351"/>
    <lineage>
        <taxon>Eukaryota</taxon>
        <taxon>Fungi</taxon>
        <taxon>Dikarya</taxon>
        <taxon>Basidiomycota</taxon>
        <taxon>Agaricomycotina</taxon>
        <taxon>Agaricomycetes</taxon>
        <taxon>Cantharellales</taxon>
        <taxon>Ceratobasidiaceae</taxon>
        <taxon>Rhizoctonia</taxon>
    </lineage>
</organism>
<dbReference type="Proteomes" id="UP000027456">
    <property type="component" value="Unassembled WGS sequence"/>
</dbReference>
<name>A0A074RVY1_9AGAM</name>
<dbReference type="OrthoDB" id="3156872at2759"/>